<evidence type="ECO:0000256" key="2">
    <source>
        <dbReference type="ARBA" id="ARBA00022763"/>
    </source>
</evidence>
<keyword evidence="3" id="KW-0238">DNA-binding</keyword>
<feature type="region of interest" description="Disordered" evidence="6">
    <location>
        <begin position="130"/>
        <end position="167"/>
    </location>
</feature>
<sequence>MSIQWEREGLLMTNFGGSMEGAEACLKCYTDPSFFKAESEFSGAMKLQVQREKKIRKGRRNDGEQVISEMGSPTSIANIFAARNITTTKEALSLIKFELMELLDMVLKKKKNERDVKGNISIVGNEFDEEKKPSKLDGGMSKNQTERESLSPPLSSRKNYVDSREKHGPSVAKSEWYGIFVGDDVEYDIPSKDMSQSPIPEDMEESPPNKERISYLGEPTYGKYGHSSGSTLHDSRREGSGFGVCVQEYNREVMDSDDEDDLSKMDMGGRAKGVYIGGTLKHRGNGQHITSRRKQCQKLHSSLV</sequence>
<evidence type="ECO:0000256" key="1">
    <source>
        <dbReference type="ARBA" id="ARBA00004123"/>
    </source>
</evidence>
<keyword evidence="5" id="KW-0539">Nucleus</keyword>
<dbReference type="ExpressionAtlas" id="A5C0L7">
    <property type="expression patterns" value="baseline and differential"/>
</dbReference>
<organism evidence="8">
    <name type="scientific">Vitis vinifera</name>
    <name type="common">Grape</name>
    <dbReference type="NCBI Taxonomy" id="29760"/>
    <lineage>
        <taxon>Eukaryota</taxon>
        <taxon>Viridiplantae</taxon>
        <taxon>Streptophyta</taxon>
        <taxon>Embryophyta</taxon>
        <taxon>Tracheophyta</taxon>
        <taxon>Spermatophyta</taxon>
        <taxon>Magnoliopsida</taxon>
        <taxon>eudicotyledons</taxon>
        <taxon>Gunneridae</taxon>
        <taxon>Pentapetalae</taxon>
        <taxon>rosids</taxon>
        <taxon>Vitales</taxon>
        <taxon>Vitaceae</taxon>
        <taxon>Viteae</taxon>
        <taxon>Vitis</taxon>
    </lineage>
</organism>
<accession>A5C0L7</accession>
<protein>
    <recommendedName>
        <fullName evidence="7">XRCC3/RAD51 homolog 2 helix-hairpin-helix domain-containing protein</fullName>
    </recommendedName>
</protein>
<name>A5C0L7_VITVI</name>
<dbReference type="AlphaFoldDB" id="A5C0L7"/>
<feature type="region of interest" description="Disordered" evidence="6">
    <location>
        <begin position="278"/>
        <end position="304"/>
    </location>
</feature>
<evidence type="ECO:0000256" key="3">
    <source>
        <dbReference type="ARBA" id="ARBA00023125"/>
    </source>
</evidence>
<evidence type="ECO:0000256" key="4">
    <source>
        <dbReference type="ARBA" id="ARBA00023172"/>
    </source>
</evidence>
<keyword evidence="2" id="KW-0227">DNA damage</keyword>
<keyword evidence="4" id="KW-0233">DNA recombination</keyword>
<proteinExistence type="predicted"/>
<gene>
    <name evidence="8" type="ORF">VITISV_040323</name>
</gene>
<feature type="compositionally biased region" description="Basic residues" evidence="6">
    <location>
        <begin position="280"/>
        <end position="297"/>
    </location>
</feature>
<evidence type="ECO:0000256" key="6">
    <source>
        <dbReference type="SAM" id="MobiDB-lite"/>
    </source>
</evidence>
<reference evidence="8" key="1">
    <citation type="journal article" date="2007" name="PLoS ONE">
        <title>The first genome sequence of an elite grapevine cultivar (Pinot noir Vitis vinifera L.): coping with a highly heterozygous genome.</title>
        <authorList>
            <person name="Velasco R."/>
            <person name="Zharkikh A."/>
            <person name="Troggio M."/>
            <person name="Cartwright D.A."/>
            <person name="Cestaro A."/>
            <person name="Pruss D."/>
            <person name="Pindo M."/>
            <person name="FitzGerald L.M."/>
            <person name="Vezzulli S."/>
            <person name="Reid J."/>
            <person name="Malacarne G."/>
            <person name="Iliev D."/>
            <person name="Coppola G."/>
            <person name="Wardell B."/>
            <person name="Micheletti D."/>
            <person name="Macalma T."/>
            <person name="Facci M."/>
            <person name="Mitchell J.T."/>
            <person name="Perazzolli M."/>
            <person name="Eldredge G."/>
            <person name="Gatto P."/>
            <person name="Oyzerski R."/>
            <person name="Moretto M."/>
            <person name="Gutin N."/>
            <person name="Stefanini M."/>
            <person name="Chen Y."/>
            <person name="Segala C."/>
            <person name="Davenport C."/>
            <person name="Dematte L."/>
            <person name="Mraz A."/>
            <person name="Battilana J."/>
            <person name="Stormo K."/>
            <person name="Costa F."/>
            <person name="Tao Q."/>
            <person name="Si-Ammour A."/>
            <person name="Harkins T."/>
            <person name="Lackey A."/>
            <person name="Perbost C."/>
            <person name="Taillon B."/>
            <person name="Stella A."/>
            <person name="Solovyev V."/>
            <person name="Fawcett J.A."/>
            <person name="Sterck L."/>
            <person name="Vandepoele K."/>
            <person name="Grando S.M."/>
            <person name="Toppo S."/>
            <person name="Moser C."/>
            <person name="Lanchbury J."/>
            <person name="Bogden R."/>
            <person name="Skolnick M."/>
            <person name="Sgaramella V."/>
            <person name="Bhatnagar S.K."/>
            <person name="Fontana P."/>
            <person name="Gutin A."/>
            <person name="Van de Peer Y."/>
            <person name="Salamini F."/>
            <person name="Viola R."/>
        </authorList>
    </citation>
    <scope>NUCLEOTIDE SEQUENCE</scope>
</reference>
<evidence type="ECO:0000259" key="7">
    <source>
        <dbReference type="Pfam" id="PF26169"/>
    </source>
</evidence>
<comment type="subcellular location">
    <subcellularLocation>
        <location evidence="1">Nucleus</location>
    </subcellularLocation>
</comment>
<dbReference type="Pfam" id="PF26169">
    <property type="entry name" value="HHH_XRCC3_RpoA"/>
    <property type="match status" value="1"/>
</dbReference>
<evidence type="ECO:0000313" key="8">
    <source>
        <dbReference type="EMBL" id="CAN81683.1"/>
    </source>
</evidence>
<dbReference type="EMBL" id="AM477939">
    <property type="protein sequence ID" value="CAN81683.1"/>
    <property type="molecule type" value="Genomic_DNA"/>
</dbReference>
<dbReference type="Gene3D" id="6.10.280.150">
    <property type="match status" value="1"/>
</dbReference>
<evidence type="ECO:0000256" key="5">
    <source>
        <dbReference type="ARBA" id="ARBA00023242"/>
    </source>
</evidence>
<feature type="domain" description="XRCC3/RAD51 homolog 2 helix-hairpin-helix" evidence="7">
    <location>
        <begin position="67"/>
        <end position="105"/>
    </location>
</feature>
<dbReference type="InterPro" id="IPR058766">
    <property type="entry name" value="HHH_XRCC3_RAD51B"/>
</dbReference>